<accession>A0A5B7TSE0</accession>
<gene>
    <name evidence="1" type="ORF">FF125_12630</name>
</gene>
<dbReference type="PROSITE" id="PS51257">
    <property type="entry name" value="PROKAR_LIPOPROTEIN"/>
    <property type="match status" value="1"/>
</dbReference>
<reference evidence="1 2" key="1">
    <citation type="submission" date="2019-05" db="EMBL/GenBank/DDBJ databases">
        <title>Algicella ahnfeltiae gen. nov., sp. nov., a novel marine bacterium of the family Flavobacteriaceae isolated from a red alga.</title>
        <authorList>
            <person name="Nedashkovskaya O.I."/>
            <person name="Kukhlevskiy A.D."/>
            <person name="Kim S.-G."/>
            <person name="Zhukova N.V."/>
            <person name="Mikhailov V.V."/>
        </authorList>
    </citation>
    <scope>NUCLEOTIDE SEQUENCE [LARGE SCALE GENOMIC DNA]</scope>
    <source>
        <strain evidence="1 2">10Alg115</strain>
    </source>
</reference>
<evidence type="ECO:0000313" key="1">
    <source>
        <dbReference type="EMBL" id="QCX39240.1"/>
    </source>
</evidence>
<dbReference type="EMBL" id="CP040749">
    <property type="protein sequence ID" value="QCX39240.1"/>
    <property type="molecule type" value="Genomic_DNA"/>
</dbReference>
<dbReference type="PANTHER" id="PTHR47199:SF2">
    <property type="entry name" value="PHOTOSYSTEM II STABILITY_ASSEMBLY FACTOR HCF136, CHLOROPLASTIC"/>
    <property type="match status" value="1"/>
</dbReference>
<dbReference type="SUPFAM" id="SSF110296">
    <property type="entry name" value="Oligoxyloglucan reducing end-specific cellobiohydrolase"/>
    <property type="match status" value="1"/>
</dbReference>
<dbReference type="KEGG" id="fbe:FF125_12630"/>
<keyword evidence="2" id="KW-1185">Reference proteome</keyword>
<dbReference type="OrthoDB" id="9813892at2"/>
<dbReference type="RefSeq" id="WP_138950102.1">
    <property type="nucleotide sequence ID" value="NZ_CP040749.1"/>
</dbReference>
<dbReference type="AlphaFoldDB" id="A0A5B7TSE0"/>
<dbReference type="Gene3D" id="2.130.10.10">
    <property type="entry name" value="YVTN repeat-like/Quinoprotein amine dehydrogenase"/>
    <property type="match status" value="1"/>
</dbReference>
<organism evidence="1 2">
    <name type="scientific">Aureibaculum algae</name>
    <dbReference type="NCBI Taxonomy" id="2584122"/>
    <lineage>
        <taxon>Bacteria</taxon>
        <taxon>Pseudomonadati</taxon>
        <taxon>Bacteroidota</taxon>
        <taxon>Flavobacteriia</taxon>
        <taxon>Flavobacteriales</taxon>
        <taxon>Flavobacteriaceae</taxon>
        <taxon>Aureibaculum</taxon>
    </lineage>
</organism>
<dbReference type="PANTHER" id="PTHR47199">
    <property type="entry name" value="PHOTOSYSTEM II STABILITY/ASSEMBLY FACTOR HCF136, CHLOROPLASTIC"/>
    <property type="match status" value="1"/>
</dbReference>
<dbReference type="InterPro" id="IPR015943">
    <property type="entry name" value="WD40/YVTN_repeat-like_dom_sf"/>
</dbReference>
<sequence>MKLKLFIFLFITTVLIISCKNTSIPRTIEKITIEEITIDSSSIRAIYPMKDSSLFYATSDGYLGLILPTNQNIKDKKVFYDTIVPHFRAIASNSENIFMLSIGNPALLYKYDEGDLEIVYSENHPKVFYDAMAFFDEKNGIAMGDPTDDCLSVILTNNGGDSWQKLPCDVLPKINEGEAAFAASNSNIAIQGKNVWLVTGGKSARVYHSPDMGKSWKAYETPMIQGDDMTGIYSIDFYDAKNGIIFGGDWNNKDNNKGNKAVTKDGGKTWQLVAEGLEPGYKSCVQYVPDTNGQELFAVGTTGVSFSKDSGVTWKKVSDDAYYTIRFVNKNFAWLAGNNKIGKLILNK</sequence>
<protein>
    <submittedName>
        <fullName evidence="1">Oxidoreductase</fullName>
    </submittedName>
</protein>
<evidence type="ECO:0000313" key="2">
    <source>
        <dbReference type="Proteomes" id="UP000306229"/>
    </source>
</evidence>
<proteinExistence type="predicted"/>
<name>A0A5B7TSE0_9FLAO</name>
<dbReference type="Proteomes" id="UP000306229">
    <property type="component" value="Chromosome"/>
</dbReference>
<dbReference type="CDD" id="cd15482">
    <property type="entry name" value="Sialidase_non-viral"/>
    <property type="match status" value="1"/>
</dbReference>